<evidence type="ECO:0000313" key="8">
    <source>
        <dbReference type="Proteomes" id="UP000019491"/>
    </source>
</evidence>
<evidence type="ECO:0000256" key="3">
    <source>
        <dbReference type="ARBA" id="ARBA00022827"/>
    </source>
</evidence>
<keyword evidence="4" id="KW-0560">Oxidoreductase</keyword>
<dbReference type="Proteomes" id="UP000019491">
    <property type="component" value="Unassembled WGS sequence"/>
</dbReference>
<evidence type="ECO:0000259" key="5">
    <source>
        <dbReference type="Pfam" id="PF07992"/>
    </source>
</evidence>
<dbReference type="RefSeq" id="WP_156046680.1">
    <property type="nucleotide sequence ID" value="NZ_BAWF01000043.1"/>
</dbReference>
<accession>X0Q830</accession>
<keyword evidence="3" id="KW-0274">FAD</keyword>
<organism evidence="7 8">
    <name type="scientific">Rhodococcus wratislaviensis NBRC 100605</name>
    <dbReference type="NCBI Taxonomy" id="1219028"/>
    <lineage>
        <taxon>Bacteria</taxon>
        <taxon>Bacillati</taxon>
        <taxon>Actinomycetota</taxon>
        <taxon>Actinomycetes</taxon>
        <taxon>Mycobacteriales</taxon>
        <taxon>Nocardiaceae</taxon>
        <taxon>Rhodococcus</taxon>
    </lineage>
</organism>
<dbReference type="PRINTS" id="PR00368">
    <property type="entry name" value="FADPNR"/>
</dbReference>
<dbReference type="GO" id="GO:0016651">
    <property type="term" value="F:oxidoreductase activity, acting on NAD(P)H"/>
    <property type="evidence" value="ECO:0007669"/>
    <property type="project" value="TreeGrafter"/>
</dbReference>
<dbReference type="Pfam" id="PF14759">
    <property type="entry name" value="Reductase_C"/>
    <property type="match status" value="1"/>
</dbReference>
<dbReference type="SUPFAM" id="SSF51905">
    <property type="entry name" value="FAD/NAD(P)-binding domain"/>
    <property type="match status" value="2"/>
</dbReference>
<dbReference type="InterPro" id="IPR050446">
    <property type="entry name" value="FAD-oxidoreductase/Apoptosis"/>
</dbReference>
<dbReference type="PRINTS" id="PR00411">
    <property type="entry name" value="PNDRDTASEI"/>
</dbReference>
<evidence type="ECO:0000313" key="7">
    <source>
        <dbReference type="EMBL" id="GAF47627.1"/>
    </source>
</evidence>
<evidence type="ECO:0000256" key="2">
    <source>
        <dbReference type="ARBA" id="ARBA00022630"/>
    </source>
</evidence>
<dbReference type="InterPro" id="IPR036188">
    <property type="entry name" value="FAD/NAD-bd_sf"/>
</dbReference>
<dbReference type="PANTHER" id="PTHR43557">
    <property type="entry name" value="APOPTOSIS-INDUCING FACTOR 1"/>
    <property type="match status" value="1"/>
</dbReference>
<dbReference type="GO" id="GO:0005737">
    <property type="term" value="C:cytoplasm"/>
    <property type="evidence" value="ECO:0007669"/>
    <property type="project" value="TreeGrafter"/>
</dbReference>
<dbReference type="OrthoDB" id="4213189at2"/>
<evidence type="ECO:0000256" key="4">
    <source>
        <dbReference type="ARBA" id="ARBA00023002"/>
    </source>
</evidence>
<dbReference type="InterPro" id="IPR028202">
    <property type="entry name" value="Reductase_C"/>
</dbReference>
<dbReference type="Pfam" id="PF07992">
    <property type="entry name" value="Pyr_redox_2"/>
    <property type="match status" value="1"/>
</dbReference>
<comment type="caution">
    <text evidence="7">The sequence shown here is derived from an EMBL/GenBank/DDBJ whole genome shotgun (WGS) entry which is preliminary data.</text>
</comment>
<evidence type="ECO:0000259" key="6">
    <source>
        <dbReference type="Pfam" id="PF14759"/>
    </source>
</evidence>
<keyword evidence="8" id="KW-1185">Reference proteome</keyword>
<dbReference type="Gene3D" id="3.30.390.30">
    <property type="match status" value="1"/>
</dbReference>
<dbReference type="InterPro" id="IPR023753">
    <property type="entry name" value="FAD/NAD-binding_dom"/>
</dbReference>
<dbReference type="Gene3D" id="3.50.50.60">
    <property type="entry name" value="FAD/NAD(P)-binding domain"/>
    <property type="match status" value="2"/>
</dbReference>
<reference evidence="7 8" key="1">
    <citation type="submission" date="2014-02" db="EMBL/GenBank/DDBJ databases">
        <title>Whole genome shotgun sequence of Rhodococcus wratislaviensis NBRC 100605.</title>
        <authorList>
            <person name="Hosoyama A."/>
            <person name="Tsuchikane K."/>
            <person name="Yoshida I."/>
            <person name="Ohji S."/>
            <person name="Ichikawa N."/>
            <person name="Yamazoe A."/>
            <person name="Fujita N."/>
        </authorList>
    </citation>
    <scope>NUCLEOTIDE SEQUENCE [LARGE SCALE GENOMIC DNA]</scope>
    <source>
        <strain evidence="7 8">NBRC 100605</strain>
    </source>
</reference>
<comment type="cofactor">
    <cofactor evidence="1">
        <name>FAD</name>
        <dbReference type="ChEBI" id="CHEBI:57692"/>
    </cofactor>
</comment>
<name>X0Q830_RHOWR</name>
<dbReference type="AlphaFoldDB" id="X0Q830"/>
<protein>
    <submittedName>
        <fullName evidence="7">Putative ferredoxin reductase</fullName>
    </submittedName>
</protein>
<sequence length="408" mass="42983">MTGLSERTVVVVGASVAGVRTVNTLRTEGFDGRVVLIGAETHLPYDKPPLSKSALVGDVDICVSALASEDDLDRLQIECMLGDSAMSLYPGERRVRLASGKSLSYDELVIATGASARPSPWRADSGVHVLRTLDDAVALRACLVAGGPLVVIGGGLIGTEVAAAARTLGCQVTIVDPAPLPMARLAGEAVAARLDRLHRDRGVIPRYGVGVRSVTGVAGDLRLELEDDHRLEAATVLVGIGSVPNVEWLEGSGVPVDGGVVCDERLRVVGVPHLHAVGDVARWPHPALPGRVRAEHWTNAVDQARYVARALTDGADVGRYEPSDYVWTDQFDWKLQSIGHRVSGGISHVIGDLDVERPAVAVVHEGPDGTATGGGSVNWPRGMMAVRKSVDGRRAASEVVDLIQAVLP</sequence>
<dbReference type="EMBL" id="BAWF01000043">
    <property type="protein sequence ID" value="GAF47627.1"/>
    <property type="molecule type" value="Genomic_DNA"/>
</dbReference>
<feature type="domain" description="FAD/NAD(P)-binding" evidence="5">
    <location>
        <begin position="8"/>
        <end position="304"/>
    </location>
</feature>
<evidence type="ECO:0000256" key="1">
    <source>
        <dbReference type="ARBA" id="ARBA00001974"/>
    </source>
</evidence>
<dbReference type="SUPFAM" id="SSF55424">
    <property type="entry name" value="FAD/NAD-linked reductases, dimerisation (C-terminal) domain"/>
    <property type="match status" value="1"/>
</dbReference>
<gene>
    <name evidence="7" type="ORF">RW1_043_00620</name>
</gene>
<dbReference type="PANTHER" id="PTHR43557:SF2">
    <property type="entry name" value="RIESKE DOMAIN-CONTAINING PROTEIN-RELATED"/>
    <property type="match status" value="1"/>
</dbReference>
<keyword evidence="2" id="KW-0285">Flavoprotein</keyword>
<proteinExistence type="predicted"/>
<feature type="domain" description="Reductase C-terminal" evidence="6">
    <location>
        <begin position="325"/>
        <end position="396"/>
    </location>
</feature>
<dbReference type="InterPro" id="IPR016156">
    <property type="entry name" value="FAD/NAD-linked_Rdtase_dimer_sf"/>
</dbReference>